<dbReference type="EMBL" id="HE971709">
    <property type="protein sequence ID" value="CCK28879.1"/>
    <property type="molecule type" value="Genomic_DNA"/>
</dbReference>
<dbReference type="eggNOG" id="COG2963">
    <property type="taxonomic scope" value="Bacteria"/>
</dbReference>
<accession>K4R869</accession>
<reference evidence="1 2" key="1">
    <citation type="journal article" date="2012" name="J. Bacteriol.">
        <title>Genome sequence of the bacterium Streptomyces davawensis JCM 4913 and heterologous production of the unique antibiotic roseoflavin.</title>
        <authorList>
            <person name="Jankowitsch F."/>
            <person name="Schwarz J."/>
            <person name="Ruckert C."/>
            <person name="Gust B."/>
            <person name="Szczepanowski R."/>
            <person name="Blom J."/>
            <person name="Pelzer S."/>
            <person name="Kalinowski J."/>
            <person name="Mack M."/>
        </authorList>
    </citation>
    <scope>NUCLEOTIDE SEQUENCE [LARGE SCALE GENOMIC DNA]</scope>
    <source>
        <strain evidence="2">DSM 101723 / JCM 4913 / KCC S-0913 / 768</strain>
    </source>
</reference>
<organism evidence="1 2">
    <name type="scientific">Streptomyces davaonensis (strain DSM 101723 / JCM 4913 / KCC S-0913 / 768)</name>
    <dbReference type="NCBI Taxonomy" id="1214101"/>
    <lineage>
        <taxon>Bacteria</taxon>
        <taxon>Bacillati</taxon>
        <taxon>Actinomycetota</taxon>
        <taxon>Actinomycetes</taxon>
        <taxon>Kitasatosporales</taxon>
        <taxon>Streptomycetaceae</taxon>
        <taxon>Streptomyces</taxon>
    </lineage>
</organism>
<sequence length="98" mass="11132">MSLAPEEIADLVVRVITARESVPEAARRAEVPVRSVELWRQLFLDGGLQALEGAGPRRPTPRESLLEKEVESLKEALGEVILELDVWRELRHVRHRCT</sequence>
<evidence type="ECO:0008006" key="3">
    <source>
        <dbReference type="Google" id="ProtNLM"/>
    </source>
</evidence>
<dbReference type="SUPFAM" id="SSF48295">
    <property type="entry name" value="TrpR-like"/>
    <property type="match status" value="1"/>
</dbReference>
<keyword evidence="2" id="KW-1185">Reference proteome</keyword>
<dbReference type="STRING" id="1214101.BN159_4500"/>
<dbReference type="KEGG" id="sdv:BN159_4500"/>
<dbReference type="Proteomes" id="UP000008043">
    <property type="component" value="Chromosome"/>
</dbReference>
<dbReference type="PATRIC" id="fig|1214101.3.peg.4556"/>
<evidence type="ECO:0000313" key="1">
    <source>
        <dbReference type="EMBL" id="CCK28879.1"/>
    </source>
</evidence>
<name>K4R869_STRDJ</name>
<gene>
    <name evidence="1" type="ORF">BN159_4500</name>
</gene>
<proteinExistence type="predicted"/>
<dbReference type="InterPro" id="IPR010921">
    <property type="entry name" value="Trp_repressor/repl_initiator"/>
</dbReference>
<protein>
    <recommendedName>
        <fullName evidence="3">Transposase</fullName>
    </recommendedName>
</protein>
<dbReference type="GO" id="GO:0043565">
    <property type="term" value="F:sequence-specific DNA binding"/>
    <property type="evidence" value="ECO:0007669"/>
    <property type="project" value="InterPro"/>
</dbReference>
<evidence type="ECO:0000313" key="2">
    <source>
        <dbReference type="Proteomes" id="UP000008043"/>
    </source>
</evidence>
<dbReference type="HOGENOM" id="CLU_027402_36_0_11"/>
<dbReference type="RefSeq" id="WP_015659227.1">
    <property type="nucleotide sequence ID" value="NC_020504.1"/>
</dbReference>
<dbReference type="AlphaFoldDB" id="K4R869"/>